<evidence type="ECO:0000313" key="1">
    <source>
        <dbReference type="EMBL" id="AFI78421.1"/>
    </source>
</evidence>
<dbReference type="EMBL" id="JQ256781">
    <property type="protein sequence ID" value="AFI78421.1"/>
    <property type="molecule type" value="Genomic_DNA"/>
</dbReference>
<dbReference type="AlphaFoldDB" id="I1X4J6"/>
<sequence>MIDYFEPDKLPDTAAESLHKDLGQQARLEGELVELRTQLEQLPESAPPMQRAALKLEIARALQILERGDEAWPVAHTAFGILVQEQAWEAAADACNVLYESDQTDSLIALGHGIWLGVTFPVDPEISVNLLSHVVDDTPDDSDGAAVAAATACFIADIRAAQGAERDRLAFFAQQLLGKVARRHSEVESQAQFDLWIERLELNDPDKFLVRLRNVVDVLVQDQWWFDRDALQAQIPGN</sequence>
<name>I1X4J6_9BACT</name>
<organism evidence="1">
    <name type="scientific">uncultured bacterium ws020C1</name>
    <dbReference type="NCBI Taxonomy" id="1131823"/>
    <lineage>
        <taxon>Bacteria</taxon>
        <taxon>environmental samples</taxon>
    </lineage>
</organism>
<protein>
    <submittedName>
        <fullName evidence="1">Uncharacterized protein</fullName>
    </submittedName>
</protein>
<gene>
    <name evidence="1" type="ORF">ws020C1_0016</name>
</gene>
<reference evidence="1" key="1">
    <citation type="journal article" date="2012" name="ISME J.">
        <title>Roseobacter clade bacteria are abundant in coastal sediments and encode a novel combination of sulfur oxidation genes.</title>
        <authorList>
            <person name="Lenk S."/>
            <person name="Moraru C."/>
            <person name="Hahnke S."/>
            <person name="Arnds J."/>
            <person name="Richter M."/>
            <person name="Kube M."/>
            <person name="Reinhardt R."/>
            <person name="Brinkhoff T."/>
            <person name="Harder J."/>
            <person name="Amann R."/>
            <person name="Mussmann M."/>
        </authorList>
    </citation>
    <scope>NUCLEOTIDE SEQUENCE</scope>
</reference>
<accession>I1X4J6</accession>
<proteinExistence type="predicted"/>